<dbReference type="AlphaFoldDB" id="A0AAW0HHV5"/>
<dbReference type="PROSITE" id="PS50072">
    <property type="entry name" value="CSA_PPIASE_2"/>
    <property type="match status" value="1"/>
</dbReference>
<dbReference type="EMBL" id="JBBHLL010000521">
    <property type="protein sequence ID" value="KAK7801095.1"/>
    <property type="molecule type" value="Genomic_DNA"/>
</dbReference>
<comment type="similarity">
    <text evidence="1">Belongs to the cyclophilin-type PPIase family.</text>
</comment>
<dbReference type="GO" id="GO:0006457">
    <property type="term" value="P:protein folding"/>
    <property type="evidence" value="ECO:0007669"/>
    <property type="project" value="TreeGrafter"/>
</dbReference>
<keyword evidence="1" id="KW-0413">Isomerase</keyword>
<feature type="domain" description="PPIase cyclophilin-type" evidence="2">
    <location>
        <begin position="23"/>
        <end position="198"/>
    </location>
</feature>
<dbReference type="InterPro" id="IPR002130">
    <property type="entry name" value="Cyclophilin-type_PPIase_dom"/>
</dbReference>
<organism evidence="3 4">
    <name type="scientific">Myodes glareolus</name>
    <name type="common">Bank vole</name>
    <name type="synonym">Clethrionomys glareolus</name>
    <dbReference type="NCBI Taxonomy" id="447135"/>
    <lineage>
        <taxon>Eukaryota</taxon>
        <taxon>Metazoa</taxon>
        <taxon>Chordata</taxon>
        <taxon>Craniata</taxon>
        <taxon>Vertebrata</taxon>
        <taxon>Euteleostomi</taxon>
        <taxon>Mammalia</taxon>
        <taxon>Eutheria</taxon>
        <taxon>Euarchontoglires</taxon>
        <taxon>Glires</taxon>
        <taxon>Rodentia</taxon>
        <taxon>Myomorpha</taxon>
        <taxon>Muroidea</taxon>
        <taxon>Cricetidae</taxon>
        <taxon>Arvicolinae</taxon>
        <taxon>Myodes</taxon>
    </lineage>
</organism>
<protein>
    <recommendedName>
        <fullName evidence="1">Peptidyl-prolyl cis-trans isomerase</fullName>
        <shortName evidence="1">PPIase</shortName>
        <ecNumber evidence="1">5.2.1.8</ecNumber>
    </recommendedName>
</protein>
<dbReference type="GO" id="GO:0016018">
    <property type="term" value="F:cyclosporin A binding"/>
    <property type="evidence" value="ECO:0007669"/>
    <property type="project" value="TreeGrafter"/>
</dbReference>
<dbReference type="EC" id="5.2.1.8" evidence="1"/>
<evidence type="ECO:0000259" key="2">
    <source>
        <dbReference type="PROSITE" id="PS50072"/>
    </source>
</evidence>
<name>A0AAW0HHV5_MYOGA</name>
<dbReference type="Proteomes" id="UP001488838">
    <property type="component" value="Unassembled WGS sequence"/>
</dbReference>
<dbReference type="PANTHER" id="PTHR11071">
    <property type="entry name" value="PEPTIDYL-PROLYL CIS-TRANS ISOMERASE"/>
    <property type="match status" value="1"/>
</dbReference>
<dbReference type="PRINTS" id="PR00153">
    <property type="entry name" value="CSAPPISMRASE"/>
</dbReference>
<comment type="function">
    <text evidence="1">PPIases accelerate the folding of proteins. It catalyzes the cis-trans isomerization of proline imidic peptide bonds in oligopeptides.</text>
</comment>
<dbReference type="SUPFAM" id="SSF50891">
    <property type="entry name" value="Cyclophilin-like"/>
    <property type="match status" value="1"/>
</dbReference>
<sequence>MIKTMVSCTLSEESDGDISFRDVYSKLPDDEPLGRVSFELFADKFPKTAENFHALSTVEKGFGYKGSSFHKIIPGFMCQGGDFTRHNGTGGRSIYGEKFEDENFILKHTGPGILSLKKQDVICQVEKVLSQVQEGEYPNRLDPQNSVYAEETSPSVIVNGFSERLQASHIQRIWLDHVLVQSQSNWPRCKMTVSKTKRLPSDWEKIFANPSSDKGLISKIYKELKKLDTKTLINPIKKWGTDLNREFTADELRMAKRHLSLFIW</sequence>
<keyword evidence="4" id="KW-1185">Reference proteome</keyword>
<dbReference type="GO" id="GO:0005737">
    <property type="term" value="C:cytoplasm"/>
    <property type="evidence" value="ECO:0007669"/>
    <property type="project" value="TreeGrafter"/>
</dbReference>
<keyword evidence="1" id="KW-0697">Rotamase</keyword>
<dbReference type="InterPro" id="IPR029000">
    <property type="entry name" value="Cyclophilin-like_dom_sf"/>
</dbReference>
<evidence type="ECO:0000313" key="3">
    <source>
        <dbReference type="EMBL" id="KAK7801095.1"/>
    </source>
</evidence>
<comment type="caution">
    <text evidence="3">The sequence shown here is derived from an EMBL/GenBank/DDBJ whole genome shotgun (WGS) entry which is preliminary data.</text>
</comment>
<evidence type="ECO:0000256" key="1">
    <source>
        <dbReference type="RuleBase" id="RU363019"/>
    </source>
</evidence>
<reference evidence="3 4" key="1">
    <citation type="journal article" date="2023" name="bioRxiv">
        <title>Conserved and derived expression patterns and positive selection on dental genes reveal complex evolutionary context of ever-growing rodent molars.</title>
        <authorList>
            <person name="Calamari Z.T."/>
            <person name="Song A."/>
            <person name="Cohen E."/>
            <person name="Akter M."/>
            <person name="Roy R.D."/>
            <person name="Hallikas O."/>
            <person name="Christensen M.M."/>
            <person name="Li P."/>
            <person name="Marangoni P."/>
            <person name="Jernvall J."/>
            <person name="Klein O.D."/>
        </authorList>
    </citation>
    <scope>NUCLEOTIDE SEQUENCE [LARGE SCALE GENOMIC DNA]</scope>
    <source>
        <strain evidence="3">V071</strain>
    </source>
</reference>
<dbReference type="GO" id="GO:0003755">
    <property type="term" value="F:peptidyl-prolyl cis-trans isomerase activity"/>
    <property type="evidence" value="ECO:0007669"/>
    <property type="project" value="UniProtKB-UniRule"/>
</dbReference>
<accession>A0AAW0HHV5</accession>
<evidence type="ECO:0000313" key="4">
    <source>
        <dbReference type="Proteomes" id="UP001488838"/>
    </source>
</evidence>
<proteinExistence type="inferred from homology"/>
<comment type="catalytic activity">
    <reaction evidence="1">
        <text>[protein]-peptidylproline (omega=180) = [protein]-peptidylproline (omega=0)</text>
        <dbReference type="Rhea" id="RHEA:16237"/>
        <dbReference type="Rhea" id="RHEA-COMP:10747"/>
        <dbReference type="Rhea" id="RHEA-COMP:10748"/>
        <dbReference type="ChEBI" id="CHEBI:83833"/>
        <dbReference type="ChEBI" id="CHEBI:83834"/>
        <dbReference type="EC" id="5.2.1.8"/>
    </reaction>
</comment>
<dbReference type="Pfam" id="PF00160">
    <property type="entry name" value="Pro_isomerase"/>
    <property type="match status" value="1"/>
</dbReference>
<dbReference type="Gene3D" id="2.40.100.10">
    <property type="entry name" value="Cyclophilin-like"/>
    <property type="match status" value="1"/>
</dbReference>
<gene>
    <name evidence="3" type="ORF">U0070_000875</name>
</gene>
<dbReference type="PANTHER" id="PTHR11071:SF490">
    <property type="entry name" value="PEPTIDYL-PROLYL CIS-TRANS ISOMERASE A"/>
    <property type="match status" value="1"/>
</dbReference>